<dbReference type="PANTHER" id="PTHR10724:SF10">
    <property type="entry name" value="S1 RNA-BINDING DOMAIN-CONTAINING PROTEIN 1"/>
    <property type="match status" value="1"/>
</dbReference>
<dbReference type="InterPro" id="IPR012340">
    <property type="entry name" value="NA-bd_OB-fold"/>
</dbReference>
<dbReference type="InterPro" id="IPR041692">
    <property type="entry name" value="HHH_9"/>
</dbReference>
<gene>
    <name evidence="2" type="primary">tex</name>
    <name evidence="2" type="ORF">MCAN360_0517</name>
</gene>
<name>A0A077L5S3_9BACT</name>
<proteinExistence type="predicted"/>
<dbReference type="GO" id="GO:0003735">
    <property type="term" value="F:structural constituent of ribosome"/>
    <property type="evidence" value="ECO:0007669"/>
    <property type="project" value="TreeGrafter"/>
</dbReference>
<keyword evidence="3" id="KW-1185">Reference proteome</keyword>
<dbReference type="Proteomes" id="UP000031641">
    <property type="component" value="Chromosome"/>
</dbReference>
<dbReference type="FunFam" id="3.30.420.140:FF:000001">
    <property type="entry name" value="RNA-binding transcriptional accessory protein"/>
    <property type="match status" value="1"/>
</dbReference>
<dbReference type="InterPro" id="IPR006641">
    <property type="entry name" value="YqgF/RNaseH-like_dom"/>
</dbReference>
<dbReference type="SMART" id="SM00316">
    <property type="entry name" value="S1"/>
    <property type="match status" value="1"/>
</dbReference>
<dbReference type="GO" id="GO:0006139">
    <property type="term" value="P:nucleobase-containing compound metabolic process"/>
    <property type="evidence" value="ECO:0007669"/>
    <property type="project" value="InterPro"/>
</dbReference>
<dbReference type="InterPro" id="IPR032639">
    <property type="entry name" value="Tex_YqgF"/>
</dbReference>
<dbReference type="AlphaFoldDB" id="A0A077L5S3"/>
<dbReference type="InterPro" id="IPR018974">
    <property type="entry name" value="Tex-like_N"/>
</dbReference>
<dbReference type="SUPFAM" id="SSF47781">
    <property type="entry name" value="RuvA domain 2-like"/>
    <property type="match status" value="2"/>
</dbReference>
<dbReference type="GO" id="GO:0003729">
    <property type="term" value="F:mRNA binding"/>
    <property type="evidence" value="ECO:0007669"/>
    <property type="project" value="TreeGrafter"/>
</dbReference>
<dbReference type="SUPFAM" id="SSF53098">
    <property type="entry name" value="Ribonuclease H-like"/>
    <property type="match status" value="1"/>
</dbReference>
<dbReference type="InterPro" id="IPR003029">
    <property type="entry name" value="S1_domain"/>
</dbReference>
<dbReference type="FunFam" id="1.10.10.650:FF:000001">
    <property type="entry name" value="S1 RNA-binding domain 1"/>
    <property type="match status" value="1"/>
</dbReference>
<dbReference type="Pfam" id="PF09371">
    <property type="entry name" value="Tex_N"/>
    <property type="match status" value="1"/>
</dbReference>
<dbReference type="GO" id="GO:0006412">
    <property type="term" value="P:translation"/>
    <property type="evidence" value="ECO:0007669"/>
    <property type="project" value="TreeGrafter"/>
</dbReference>
<dbReference type="Pfam" id="PF00575">
    <property type="entry name" value="S1"/>
    <property type="match status" value="1"/>
</dbReference>
<dbReference type="PROSITE" id="PS50126">
    <property type="entry name" value="S1"/>
    <property type="match status" value="1"/>
</dbReference>
<dbReference type="InterPro" id="IPR012337">
    <property type="entry name" value="RNaseH-like_sf"/>
</dbReference>
<dbReference type="Gene3D" id="1.10.150.310">
    <property type="entry name" value="Tex RuvX-like domain-like"/>
    <property type="match status" value="1"/>
</dbReference>
<dbReference type="Gene3D" id="2.40.50.140">
    <property type="entry name" value="Nucleic acid-binding proteins"/>
    <property type="match status" value="1"/>
</dbReference>
<dbReference type="Pfam" id="PF12836">
    <property type="entry name" value="HHH_3"/>
    <property type="match status" value="1"/>
</dbReference>
<organism evidence="2 3">
    <name type="scientific">Metamycoplasma canadense</name>
    <dbReference type="NCBI Taxonomy" id="29554"/>
    <lineage>
        <taxon>Bacteria</taxon>
        <taxon>Bacillati</taxon>
        <taxon>Mycoplasmatota</taxon>
        <taxon>Mycoplasmoidales</taxon>
        <taxon>Metamycoplasmataceae</taxon>
        <taxon>Metamycoplasma</taxon>
    </lineage>
</organism>
<dbReference type="EMBL" id="AP014631">
    <property type="protein sequence ID" value="BAP39635.1"/>
    <property type="molecule type" value="Genomic_DNA"/>
</dbReference>
<dbReference type="InterPro" id="IPR055179">
    <property type="entry name" value="Tex-like_central_region"/>
</dbReference>
<dbReference type="Gene3D" id="1.10.10.650">
    <property type="entry name" value="RuvA domain 2-like"/>
    <property type="match status" value="1"/>
</dbReference>
<evidence type="ECO:0000313" key="2">
    <source>
        <dbReference type="EMBL" id="BAP39635.1"/>
    </source>
</evidence>
<dbReference type="InterPro" id="IPR023323">
    <property type="entry name" value="Tex-like_dom_sf"/>
</dbReference>
<dbReference type="InterPro" id="IPR023319">
    <property type="entry name" value="Tex-like_HTH_dom_sf"/>
</dbReference>
<dbReference type="SUPFAM" id="SSF158832">
    <property type="entry name" value="Tex N-terminal region-like"/>
    <property type="match status" value="1"/>
</dbReference>
<dbReference type="STRING" id="29554.MCAN360_0517"/>
<dbReference type="SMART" id="SM00732">
    <property type="entry name" value="YqgFc"/>
    <property type="match status" value="1"/>
</dbReference>
<dbReference type="InterPro" id="IPR037027">
    <property type="entry name" value="YqgF/RNaseH-like_dom_sf"/>
</dbReference>
<dbReference type="Pfam" id="PF16921">
    <property type="entry name" value="Tex_YqgF"/>
    <property type="match status" value="1"/>
</dbReference>
<dbReference type="HOGENOM" id="CLU_009833_0_2_14"/>
<accession>A0A077L5S3</accession>
<sequence>MGKWRNSKMDLSIKNVARKMNISEQQVTNTLNLLKDGATIPFISRYKKEVTGGLDEEQVAKIGELYEYDAELLKRKEYIKKILEEKKLLDNEINRKIDLAQTKAEVENIYEPFKIGKKTKATEALALGLGVLADLIMTNKDENFNVYKEAKKFINDDTLKTTDEVINQTKFIIAQNISQDISVREFVKNQLIAFGTIVTKKKSNIEDEKQTFKQYYEFNDKVKNIPNHRILAISRGEEKKILSYTIEFNKKPIFYYLNNKFFINKRTAKITNEAIIDALERLIFPSIIREIKNDLFERAEKEAIEVFAQNLEDLLLSPATKNKNILSIDPGYTNGCKCAMLDKNGNYLEGFIIYPHTNSNEKFLDSVKKMHEILNKYNVDLIVIGNGTASRETEEFIDKFLSKRREKNLNLETKFAIVSEVGASVYSASKIAQEEFPDLELEFRSAINIGRKFQDPLNELIKIDPKSLGVGQYQHDINQKQLANKLAFKVDKVVNQVGVDLNTATKFILEYVSGLSKTIAQNIVDYRNENGLFKSRLELKKVKGLGSKAYEQSVGFLRIYDSENFYDQTNIHPDLYQIANKIVKFLDIDIYNIDKKKLQEINKEKLSNDLSLSKYDVDLIIDSLISPGKDIREDKPGFIVNSKIIKLEDIKVGEEIIGQVQNITNFGLFAYIGLKENVLIHIKNMKKSENQYVNHPSELVSIGENINIKIIDIDYENRKIQGKIIW</sequence>
<dbReference type="SUPFAM" id="SSF50249">
    <property type="entry name" value="Nucleic acid-binding proteins"/>
    <property type="match status" value="1"/>
</dbReference>
<evidence type="ECO:0000313" key="3">
    <source>
        <dbReference type="Proteomes" id="UP000031641"/>
    </source>
</evidence>
<feature type="domain" description="S1 motif" evidence="1">
    <location>
        <begin position="653"/>
        <end position="726"/>
    </location>
</feature>
<evidence type="ECO:0000259" key="1">
    <source>
        <dbReference type="PROSITE" id="PS50126"/>
    </source>
</evidence>
<dbReference type="InterPro" id="IPR010994">
    <property type="entry name" value="RuvA_2-like"/>
</dbReference>
<protein>
    <recommendedName>
        <fullName evidence="1">S1 motif domain-containing protein</fullName>
    </recommendedName>
</protein>
<dbReference type="PANTHER" id="PTHR10724">
    <property type="entry name" value="30S RIBOSOMAL PROTEIN S1"/>
    <property type="match status" value="1"/>
</dbReference>
<reference evidence="3" key="1">
    <citation type="journal article" date="2014" name="Genome Announc.">
        <title>Complete Genome Sequence of Mycoplasma canadense Strain HAZ 360_1 from Bovine Mastitic Milk in Japan.</title>
        <authorList>
            <person name="Hata E."/>
        </authorList>
    </citation>
    <scope>NUCLEOTIDE SEQUENCE [LARGE SCALE GENOMIC DNA]</scope>
    <source>
        <strain evidence="3">HAZ360_1</strain>
    </source>
</reference>
<dbReference type="Gene3D" id="1.10.3500.10">
    <property type="entry name" value="Tex N-terminal region-like"/>
    <property type="match status" value="1"/>
</dbReference>
<dbReference type="Gene3D" id="3.30.420.140">
    <property type="entry name" value="YqgF/RNase H-like domain"/>
    <property type="match status" value="1"/>
</dbReference>
<dbReference type="Pfam" id="PF22706">
    <property type="entry name" value="Tex_central_region"/>
    <property type="match status" value="1"/>
</dbReference>
<dbReference type="KEGG" id="mcan:MCAN360_0517"/>
<dbReference type="Pfam" id="PF17674">
    <property type="entry name" value="HHH_9"/>
    <property type="match status" value="1"/>
</dbReference>
<dbReference type="InterPro" id="IPR050437">
    <property type="entry name" value="Ribos_protein_bS1-like"/>
</dbReference>